<organism evidence="2 3">
    <name type="scientific">Symbiodinium necroappetens</name>
    <dbReference type="NCBI Taxonomy" id="1628268"/>
    <lineage>
        <taxon>Eukaryota</taxon>
        <taxon>Sar</taxon>
        <taxon>Alveolata</taxon>
        <taxon>Dinophyceae</taxon>
        <taxon>Suessiales</taxon>
        <taxon>Symbiodiniaceae</taxon>
        <taxon>Symbiodinium</taxon>
    </lineage>
</organism>
<name>A0A813AE72_9DINO</name>
<accession>A0A813AE72</accession>
<feature type="region of interest" description="Disordered" evidence="1">
    <location>
        <begin position="357"/>
        <end position="376"/>
    </location>
</feature>
<feature type="non-terminal residue" evidence="2">
    <location>
        <position position="795"/>
    </location>
</feature>
<evidence type="ECO:0008006" key="4">
    <source>
        <dbReference type="Google" id="ProtNLM"/>
    </source>
</evidence>
<gene>
    <name evidence="2" type="ORF">SNEC2469_LOCUS27638</name>
</gene>
<dbReference type="OrthoDB" id="10355581at2759"/>
<reference evidence="2" key="1">
    <citation type="submission" date="2021-02" db="EMBL/GenBank/DDBJ databases">
        <authorList>
            <person name="Dougan E. K."/>
            <person name="Rhodes N."/>
            <person name="Thang M."/>
            <person name="Chan C."/>
        </authorList>
    </citation>
    <scope>NUCLEOTIDE SEQUENCE</scope>
</reference>
<dbReference type="EMBL" id="CAJNJA010058586">
    <property type="protein sequence ID" value="CAE7865020.1"/>
    <property type="molecule type" value="Genomic_DNA"/>
</dbReference>
<feature type="non-terminal residue" evidence="2">
    <location>
        <position position="1"/>
    </location>
</feature>
<evidence type="ECO:0000256" key="1">
    <source>
        <dbReference type="SAM" id="MobiDB-lite"/>
    </source>
</evidence>
<dbReference type="Proteomes" id="UP000601435">
    <property type="component" value="Unassembled WGS sequence"/>
</dbReference>
<keyword evidence="3" id="KW-1185">Reference proteome</keyword>
<evidence type="ECO:0000313" key="2">
    <source>
        <dbReference type="EMBL" id="CAE7865020.1"/>
    </source>
</evidence>
<feature type="compositionally biased region" description="Basic and acidic residues" evidence="1">
    <location>
        <begin position="222"/>
        <end position="233"/>
    </location>
</feature>
<feature type="region of interest" description="Disordered" evidence="1">
    <location>
        <begin position="212"/>
        <end position="233"/>
    </location>
</feature>
<proteinExistence type="predicted"/>
<protein>
    <recommendedName>
        <fullName evidence="4">PDZ domain-containing protein</fullName>
    </recommendedName>
</protein>
<evidence type="ECO:0000313" key="3">
    <source>
        <dbReference type="Proteomes" id="UP000601435"/>
    </source>
</evidence>
<dbReference type="AlphaFoldDB" id="A0A813AE72"/>
<feature type="region of interest" description="Disordered" evidence="1">
    <location>
        <begin position="187"/>
        <end position="206"/>
    </location>
</feature>
<comment type="caution">
    <text evidence="2">The sequence shown here is derived from an EMBL/GenBank/DDBJ whole genome shotgun (WGS) entry which is preliminary data.</text>
</comment>
<sequence>DSNLGIYPDFKHVADDPWLEVNNARDEASFNRENLGCAQMWKAEEKVSELGQQNARLQQDELQSTQQAVSKLQQEISVLREKMLLGRLVDHQLAEDRSKEAAAVTAEHAEKKVAALEQELLVAQGELTQMKDLYAGFVHPQQNCNATEEAAAREEKAQAETAKLQEEKRHLTEELQHMKDGWEKAQQELELQKKQSSAEQQRLSKELKQRVEENQRLQGEVQESRSSETTLRENHEQLRHKLDTAQQGHAELLRSFGQLRSENDKLLGKLRLQKRLDDTHGGRSAEQGVYTHADVAAAPRLEDQVARKLQRVSVRYLPPQRLNRSSWLVPGVGETKESAKSVAGAPKRIKRMMTFSAPTAGPANRTSPGSQRDLASRHRACNGSGFLQGKLLKRTKDLQALEHTYSYASLSIGLRASGLCNAARLGPPFHRKNAHAIFTRVLGEVSSLLSALGRFLGRVDDALDLRIELDAAESELSDEAAAWLGFCFDLDIGGYSWPGWSAAIELDVLRRQLAKRKGGPGVVLLQVVSASCFVHQETSEEIHLSHNQIGHRGMAQLLTALARHPHEAYPRSVEHLDEAGWDRLAHGRVFALRRHFEAIPCWLRLEHNQAAGIEHLLSVLQKDPVRLRTCLAPRGEDRGRQPACTVFRCCHGSACKADTPHVHLYCVGKQKDDAELAEQPQLESMVLTLCDEVTAGGFDPVTEVVTPSFTAPTAPSAAVPIRAVVLRVDAEKGAGLEMTAHPFGYLVDNVEADPGQDLTPGDVLLAVDGEPLWGDLSEDQLNDVFGREFADGASV</sequence>